<dbReference type="GO" id="GO:0052689">
    <property type="term" value="F:carboxylic ester hydrolase activity"/>
    <property type="evidence" value="ECO:0007669"/>
    <property type="project" value="InterPro"/>
</dbReference>
<sequence length="322" mass="35348">MKKYQPTDLIKFASRTGRWTVKKINNMPTLYTTNLGSYLRFKVSNAKKCQISVLPNQNSLSPSQVFAFRIDGGKWQRAQASLEKIDIPLDSTLHTIEIMAAGNTDIDEVWQGNEGFAIKNIYLDNGEIMAAPQRPVVNFIGDSITAGCWVVGNHPAVDYRPETNYAGICADLLNVDSVRIAYSAGGVLRSATGGVPTADAFLGKIDAQTSWTPNHPDLNVINLGVNDSRFPLAQFIAAFDLFIQQVKLTFPHSPLAIMIPFSQTFASEIRKIATKHACSIIETKTWHHSFTDGLHPDQAGAIAEGKMLAQALQPLLSQFSVQ</sequence>
<dbReference type="PANTHER" id="PTHR37834">
    <property type="entry name" value="GDSL-LIKE LIPASE/ACYLHYDROLASE DOMAIN PROTEIN (AFU_ORTHOLOGUE AFUA_2G00620)"/>
    <property type="match status" value="1"/>
</dbReference>
<evidence type="ECO:0000313" key="2">
    <source>
        <dbReference type="EMBL" id="CCC03636.1"/>
    </source>
</evidence>
<accession>A0A0S4NKR5</accession>
<protein>
    <recommendedName>
        <fullName evidence="1">SGNH hydrolase-type esterase domain-containing protein</fullName>
    </recommendedName>
</protein>
<dbReference type="InterPro" id="IPR037461">
    <property type="entry name" value="CtCE2-like_dom"/>
</dbReference>
<name>A0A0S4NKR5_LIMR5</name>
<dbReference type="SUPFAM" id="SSF52266">
    <property type="entry name" value="SGNH hydrolase"/>
    <property type="match status" value="1"/>
</dbReference>
<feature type="domain" description="SGNH hydrolase-type esterase" evidence="1">
    <location>
        <begin position="139"/>
        <end position="300"/>
    </location>
</feature>
<accession>F8KDG7</accession>
<dbReference type="Gene3D" id="3.40.50.1110">
    <property type="entry name" value="SGNH hydrolase"/>
    <property type="match status" value="1"/>
</dbReference>
<gene>
    <name evidence="2" type="ORF">LRATCC53608_0884</name>
</gene>
<reference evidence="2" key="2">
    <citation type="submission" date="2011-05" db="EMBL/GenBank/DDBJ databases">
        <authorList>
            <person name="Davey R."/>
        </authorList>
    </citation>
    <scope>NUCLEOTIDE SEQUENCE</scope>
    <source>
        <strain evidence="2">ATCC 53608</strain>
    </source>
</reference>
<organism evidence="2">
    <name type="scientific">Limosilactobacillus reuteri subsp. suis (strain ATCC 53608 / LMG 31752 / 1063)</name>
    <name type="common">Lactobacillus reuteri</name>
    <dbReference type="NCBI Taxonomy" id="927703"/>
    <lineage>
        <taxon>Bacteria</taxon>
        <taxon>Bacillati</taxon>
        <taxon>Bacillota</taxon>
        <taxon>Bacilli</taxon>
        <taxon>Lactobacillales</taxon>
        <taxon>Lactobacillaceae</taxon>
        <taxon>Limosilactobacillus</taxon>
    </lineage>
</organism>
<dbReference type="CDD" id="cd01831">
    <property type="entry name" value="Endoglucanase_E_like"/>
    <property type="match status" value="1"/>
</dbReference>
<dbReference type="HOGENOM" id="CLU_870942_0_0_9"/>
<dbReference type="InterPro" id="IPR013830">
    <property type="entry name" value="SGNH_hydro"/>
</dbReference>
<dbReference type="AlphaFoldDB" id="A0A0S4NKR5"/>
<dbReference type="InterPro" id="IPR052762">
    <property type="entry name" value="PCW_deacetylase/CE"/>
</dbReference>
<dbReference type="Pfam" id="PF13472">
    <property type="entry name" value="Lipase_GDSL_2"/>
    <property type="match status" value="1"/>
</dbReference>
<evidence type="ECO:0000259" key="1">
    <source>
        <dbReference type="Pfam" id="PF13472"/>
    </source>
</evidence>
<dbReference type="EMBL" id="FR854363">
    <property type="protein sequence ID" value="CCC03636.1"/>
    <property type="molecule type" value="Genomic_DNA"/>
</dbReference>
<proteinExistence type="predicted"/>
<dbReference type="PANTHER" id="PTHR37834:SF2">
    <property type="entry name" value="ESTERASE, SGNH HYDROLASE-TYPE"/>
    <property type="match status" value="1"/>
</dbReference>
<dbReference type="InterPro" id="IPR036514">
    <property type="entry name" value="SGNH_hydro_sf"/>
</dbReference>
<reference evidence="2" key="1">
    <citation type="journal article" date="2011" name="J. Bacteriol.">
        <title>Genome sequence of the vertebrate gut symbiont Lactobacillus reuteri ATCC 53608.</title>
        <authorList>
            <person name="Heavens D."/>
            <person name="Tailford L.E."/>
            <person name="Crossman L."/>
            <person name="Jeffers F."/>
            <person name="Mackenzie D.A."/>
            <person name="Caccamo M."/>
            <person name="Juge N."/>
        </authorList>
    </citation>
    <scope>NUCLEOTIDE SEQUENCE [LARGE SCALE GENOMIC DNA]</scope>
    <source>
        <strain evidence="2">ATCC 53608</strain>
    </source>
</reference>
<dbReference type="RefSeq" id="WP_003675226.1">
    <property type="nucleotide sequence ID" value="NZ_JBKZCG010000009.1"/>
</dbReference>